<dbReference type="InterPro" id="IPR045864">
    <property type="entry name" value="aa-tRNA-synth_II/BPL/LPL"/>
</dbReference>
<comment type="function">
    <text evidence="4 5 6">Catalyzes the transfer of endogenously produced octanoic acid from octanoyl-acyl-carrier-protein onto the lipoyl domains of lipoate-dependent enzymes. Lipoyl-ACP can also act as a substrate although octanoyl-ACP is likely to be the physiological substrate.</text>
</comment>
<dbReference type="InterPro" id="IPR000544">
    <property type="entry name" value="Octanoyltransferase"/>
</dbReference>
<sequence>MNTDDIMNIQHLGRADYLQVFQAMRNFTESRTDETEDELWVVEHNPVFTLGLAGDPAHLLNAGDIPLVQSDRGGQITYHGPGQIVLYPLINLHRHGLRVREYVHLLEQVIIDTLDEVGVAGAQRKPGAPGVYIPGGGELAKIAALGIKVRKGCTYHGLSLNVDMDLSPFLQINPCGYRGLETVDIASTGVKISFNEMQTHLVKNLVCQLEAARSAANPQ</sequence>
<dbReference type="Proteomes" id="UP001156664">
    <property type="component" value="Unassembled WGS sequence"/>
</dbReference>
<evidence type="ECO:0000256" key="1">
    <source>
        <dbReference type="ARBA" id="ARBA00004821"/>
    </source>
</evidence>
<feature type="site" description="Lowers pKa of active site Cys" evidence="5">
    <location>
        <position position="141"/>
    </location>
</feature>
<dbReference type="SUPFAM" id="SSF55681">
    <property type="entry name" value="Class II aaRS and biotin synthetases"/>
    <property type="match status" value="1"/>
</dbReference>
<dbReference type="PANTHER" id="PTHR10993:SF7">
    <property type="entry name" value="LIPOYLTRANSFERASE 2, MITOCHONDRIAL-RELATED"/>
    <property type="match status" value="1"/>
</dbReference>
<evidence type="ECO:0000256" key="2">
    <source>
        <dbReference type="ARBA" id="ARBA00022679"/>
    </source>
</evidence>
<dbReference type="PROSITE" id="PS51733">
    <property type="entry name" value="BPL_LPL_CATALYTIC"/>
    <property type="match status" value="1"/>
</dbReference>
<dbReference type="NCBIfam" id="NF010923">
    <property type="entry name" value="PRK14343.1"/>
    <property type="match status" value="1"/>
</dbReference>
<evidence type="ECO:0000256" key="3">
    <source>
        <dbReference type="ARBA" id="ARBA00023315"/>
    </source>
</evidence>
<dbReference type="PROSITE" id="PS01313">
    <property type="entry name" value="LIPB"/>
    <property type="match status" value="1"/>
</dbReference>
<name>A0ABQ5YLL2_9BURK</name>
<keyword evidence="5" id="KW-0963">Cytoplasm</keyword>
<dbReference type="PIRSF" id="PIRSF016262">
    <property type="entry name" value="LPLase"/>
    <property type="match status" value="1"/>
</dbReference>
<dbReference type="PANTHER" id="PTHR10993">
    <property type="entry name" value="OCTANOYLTRANSFERASE"/>
    <property type="match status" value="1"/>
</dbReference>
<comment type="caution">
    <text evidence="8">The sequence shown here is derived from an EMBL/GenBank/DDBJ whole genome shotgun (WGS) entry which is preliminary data.</text>
</comment>
<evidence type="ECO:0000313" key="8">
    <source>
        <dbReference type="EMBL" id="GLR25448.1"/>
    </source>
</evidence>
<dbReference type="EMBL" id="BSOJ01000006">
    <property type="protein sequence ID" value="GLR25448.1"/>
    <property type="molecule type" value="Genomic_DNA"/>
</dbReference>
<evidence type="ECO:0000259" key="7">
    <source>
        <dbReference type="PROSITE" id="PS51733"/>
    </source>
</evidence>
<reference evidence="9" key="1">
    <citation type="journal article" date="2019" name="Int. J. Syst. Evol. Microbiol.">
        <title>The Global Catalogue of Microorganisms (GCM) 10K type strain sequencing project: providing services to taxonomists for standard genome sequencing and annotation.</title>
        <authorList>
            <consortium name="The Broad Institute Genomics Platform"/>
            <consortium name="The Broad Institute Genome Sequencing Center for Infectious Disease"/>
            <person name="Wu L."/>
            <person name="Ma J."/>
        </authorList>
    </citation>
    <scope>NUCLEOTIDE SEQUENCE [LARGE SCALE GENOMIC DNA]</scope>
    <source>
        <strain evidence="9">NBRC 105857</strain>
    </source>
</reference>
<dbReference type="Gene3D" id="3.30.930.10">
    <property type="entry name" value="Bira Bifunctional Protein, Domain 2"/>
    <property type="match status" value="1"/>
</dbReference>
<comment type="pathway">
    <text evidence="1 5 6">Protein modification; protein lipoylation via endogenous pathway; protein N(6)-(lipoyl)lysine from octanoyl-[acyl-carrier-protein]: step 1/2.</text>
</comment>
<dbReference type="EC" id="2.3.1.181" evidence="5 6"/>
<comment type="similarity">
    <text evidence="5 6">Belongs to the LipB family.</text>
</comment>
<comment type="subcellular location">
    <subcellularLocation>
        <location evidence="5">Cytoplasm</location>
    </subcellularLocation>
</comment>
<feature type="binding site" evidence="5">
    <location>
        <begin position="157"/>
        <end position="159"/>
    </location>
    <ligand>
        <name>substrate</name>
    </ligand>
</feature>
<proteinExistence type="inferred from homology"/>
<comment type="miscellaneous">
    <text evidence="5">In the reaction, the free carboxyl group of octanoic acid is attached via an amide linkage to the epsilon-amino group of a specific lysine residue of lipoyl domains of lipoate-dependent enzymes.</text>
</comment>
<comment type="catalytic activity">
    <reaction evidence="5 6">
        <text>octanoyl-[ACP] + L-lysyl-[protein] = N(6)-octanoyl-L-lysyl-[protein] + holo-[ACP] + H(+)</text>
        <dbReference type="Rhea" id="RHEA:17665"/>
        <dbReference type="Rhea" id="RHEA-COMP:9636"/>
        <dbReference type="Rhea" id="RHEA-COMP:9685"/>
        <dbReference type="Rhea" id="RHEA-COMP:9752"/>
        <dbReference type="Rhea" id="RHEA-COMP:9928"/>
        <dbReference type="ChEBI" id="CHEBI:15378"/>
        <dbReference type="ChEBI" id="CHEBI:29969"/>
        <dbReference type="ChEBI" id="CHEBI:64479"/>
        <dbReference type="ChEBI" id="CHEBI:78463"/>
        <dbReference type="ChEBI" id="CHEBI:78809"/>
        <dbReference type="EC" id="2.3.1.181"/>
    </reaction>
</comment>
<dbReference type="HAMAP" id="MF_00013">
    <property type="entry name" value="LipB"/>
    <property type="match status" value="1"/>
</dbReference>
<dbReference type="NCBIfam" id="NF010925">
    <property type="entry name" value="PRK14345.1"/>
    <property type="match status" value="1"/>
</dbReference>
<evidence type="ECO:0000256" key="5">
    <source>
        <dbReference type="HAMAP-Rule" id="MF_00013"/>
    </source>
</evidence>
<feature type="active site" description="Acyl-thioester intermediate" evidence="5">
    <location>
        <position position="175"/>
    </location>
</feature>
<evidence type="ECO:0000313" key="9">
    <source>
        <dbReference type="Proteomes" id="UP001156664"/>
    </source>
</evidence>
<evidence type="ECO:0000256" key="6">
    <source>
        <dbReference type="PIRNR" id="PIRNR016262"/>
    </source>
</evidence>
<feature type="binding site" evidence="5">
    <location>
        <begin position="144"/>
        <end position="146"/>
    </location>
    <ligand>
        <name>substrate</name>
    </ligand>
</feature>
<gene>
    <name evidence="5 8" type="primary">lipB</name>
    <name evidence="8" type="ORF">GCM10007875_05360</name>
</gene>
<keyword evidence="3 5" id="KW-0012">Acyltransferase</keyword>
<dbReference type="NCBIfam" id="NF010922">
    <property type="entry name" value="PRK14342.1"/>
    <property type="match status" value="1"/>
</dbReference>
<dbReference type="InterPro" id="IPR020605">
    <property type="entry name" value="Octanoyltransferase_CS"/>
</dbReference>
<feature type="binding site" evidence="5">
    <location>
        <begin position="72"/>
        <end position="79"/>
    </location>
    <ligand>
        <name>substrate</name>
    </ligand>
</feature>
<organism evidence="8 9">
    <name type="scientific">Limnobacter litoralis</name>
    <dbReference type="NCBI Taxonomy" id="481366"/>
    <lineage>
        <taxon>Bacteria</taxon>
        <taxon>Pseudomonadati</taxon>
        <taxon>Pseudomonadota</taxon>
        <taxon>Betaproteobacteria</taxon>
        <taxon>Burkholderiales</taxon>
        <taxon>Burkholderiaceae</taxon>
        <taxon>Limnobacter</taxon>
    </lineage>
</organism>
<protein>
    <recommendedName>
        <fullName evidence="5 6">Octanoyltransferase</fullName>
        <ecNumber evidence="5 6">2.3.1.181</ecNumber>
    </recommendedName>
    <alternativeName>
        <fullName evidence="5">Lipoate-protein ligase B</fullName>
    </alternativeName>
    <alternativeName>
        <fullName evidence="5">Lipoyl/octanoyl transferase</fullName>
    </alternativeName>
    <alternativeName>
        <fullName evidence="5">Octanoyl-[acyl-carrier-protein]-protein N-octanoyltransferase</fullName>
    </alternativeName>
</protein>
<feature type="domain" description="BPL/LPL catalytic" evidence="7">
    <location>
        <begin position="33"/>
        <end position="213"/>
    </location>
</feature>
<accession>A0ABQ5YLL2</accession>
<dbReference type="CDD" id="cd16444">
    <property type="entry name" value="LipB"/>
    <property type="match status" value="1"/>
</dbReference>
<keyword evidence="2 5" id="KW-0808">Transferase</keyword>
<evidence type="ECO:0000256" key="4">
    <source>
        <dbReference type="ARBA" id="ARBA00024732"/>
    </source>
</evidence>
<dbReference type="Pfam" id="PF21948">
    <property type="entry name" value="LplA-B_cat"/>
    <property type="match status" value="1"/>
</dbReference>
<dbReference type="InterPro" id="IPR004143">
    <property type="entry name" value="BPL_LPL_catalytic"/>
</dbReference>
<keyword evidence="9" id="KW-1185">Reference proteome</keyword>
<dbReference type="NCBIfam" id="TIGR00214">
    <property type="entry name" value="lipB"/>
    <property type="match status" value="1"/>
</dbReference>